<dbReference type="STRING" id="687842.ASU31_12395"/>
<dbReference type="OrthoDB" id="9807112at2"/>
<evidence type="ECO:0000313" key="6">
    <source>
        <dbReference type="EMBL" id="KRT15779.1"/>
    </source>
</evidence>
<evidence type="ECO:0000313" key="7">
    <source>
        <dbReference type="Proteomes" id="UP000051950"/>
    </source>
</evidence>
<feature type="active site" description="Nucleophile" evidence="4">
    <location>
        <position position="55"/>
    </location>
</feature>
<dbReference type="AlphaFoldDB" id="A0A0T5VPI7"/>
<dbReference type="GO" id="GO:0006631">
    <property type="term" value="P:fatty acid metabolic process"/>
    <property type="evidence" value="ECO:0007669"/>
    <property type="project" value="TreeGrafter"/>
</dbReference>
<dbReference type="Gene3D" id="3.40.1090.10">
    <property type="entry name" value="Cytosolic phospholipase A2 catalytic domain"/>
    <property type="match status" value="1"/>
</dbReference>
<keyword evidence="2 4" id="KW-0442">Lipid degradation</keyword>
<dbReference type="SUPFAM" id="SSF52151">
    <property type="entry name" value="FabD/lysophospholipase-like"/>
    <property type="match status" value="1"/>
</dbReference>
<evidence type="ECO:0000256" key="4">
    <source>
        <dbReference type="PROSITE-ProRule" id="PRU01161"/>
    </source>
</evidence>
<dbReference type="PANTHER" id="PTHR24185">
    <property type="entry name" value="CALCIUM-INDEPENDENT PHOSPHOLIPASE A2-GAMMA"/>
    <property type="match status" value="1"/>
</dbReference>
<organism evidence="6 7">
    <name type="scientific">Pedobacter ginsenosidimutans</name>
    <dbReference type="NCBI Taxonomy" id="687842"/>
    <lineage>
        <taxon>Bacteria</taxon>
        <taxon>Pseudomonadati</taxon>
        <taxon>Bacteroidota</taxon>
        <taxon>Sphingobacteriia</taxon>
        <taxon>Sphingobacteriales</taxon>
        <taxon>Sphingobacteriaceae</taxon>
        <taxon>Pedobacter</taxon>
    </lineage>
</organism>
<comment type="caution">
    <text evidence="4">Lacks conserved residue(s) required for the propagation of feature annotation.</text>
</comment>
<dbReference type="GO" id="GO:0016020">
    <property type="term" value="C:membrane"/>
    <property type="evidence" value="ECO:0007669"/>
    <property type="project" value="TreeGrafter"/>
</dbReference>
<evidence type="ECO:0000256" key="2">
    <source>
        <dbReference type="ARBA" id="ARBA00022963"/>
    </source>
</evidence>
<dbReference type="GO" id="GO:0016042">
    <property type="term" value="P:lipid catabolic process"/>
    <property type="evidence" value="ECO:0007669"/>
    <property type="project" value="UniProtKB-UniRule"/>
</dbReference>
<name>A0A0T5VPI7_9SPHI</name>
<protein>
    <recommendedName>
        <fullName evidence="5">PNPLA domain-containing protein</fullName>
    </recommendedName>
</protein>
<feature type="active site" description="Proton acceptor" evidence="4">
    <location>
        <position position="230"/>
    </location>
</feature>
<dbReference type="RefSeq" id="WP_057932611.1">
    <property type="nucleotide sequence ID" value="NZ_LMZQ01000007.1"/>
</dbReference>
<evidence type="ECO:0000256" key="1">
    <source>
        <dbReference type="ARBA" id="ARBA00022801"/>
    </source>
</evidence>
<proteinExistence type="predicted"/>
<keyword evidence="1 4" id="KW-0378">Hydrolase</keyword>
<dbReference type="InterPro" id="IPR002641">
    <property type="entry name" value="PNPLA_dom"/>
</dbReference>
<dbReference type="Proteomes" id="UP000051950">
    <property type="component" value="Unassembled WGS sequence"/>
</dbReference>
<dbReference type="PANTHER" id="PTHR24185:SF1">
    <property type="entry name" value="CALCIUM-INDEPENDENT PHOSPHOLIPASE A2-GAMMA"/>
    <property type="match status" value="1"/>
</dbReference>
<feature type="short sequence motif" description="DGA/G" evidence="4">
    <location>
        <begin position="230"/>
        <end position="232"/>
    </location>
</feature>
<gene>
    <name evidence="6" type="ORF">ASU31_12395</name>
</gene>
<dbReference type="GO" id="GO:0004620">
    <property type="term" value="F:phospholipase activity"/>
    <property type="evidence" value="ECO:0007669"/>
    <property type="project" value="TreeGrafter"/>
</dbReference>
<keyword evidence="7" id="KW-1185">Reference proteome</keyword>
<accession>A0A0T5VPI7</accession>
<feature type="domain" description="PNPLA" evidence="5">
    <location>
        <begin position="10"/>
        <end position="244"/>
    </location>
</feature>
<dbReference type="InterPro" id="IPR016035">
    <property type="entry name" value="Acyl_Trfase/lysoPLipase"/>
</dbReference>
<dbReference type="PROSITE" id="PS51635">
    <property type="entry name" value="PNPLA"/>
    <property type="match status" value="1"/>
</dbReference>
<dbReference type="Pfam" id="PF01734">
    <property type="entry name" value="Patatin"/>
    <property type="match status" value="1"/>
</dbReference>
<sequence>MPNAKTYRILSLDGGGSWALIQVKCLRKLFAETFNNPDPTGHEVLAEFDLVSANSGGSLVAAAMAENLKLSEIEKIFDNEKLRSKVFSRLSFFEKSLLASVARIFKIGAKYATKRKHTALKEILPGIAKIDMTDIPAHVAVNGAIKTQFLIVGYDYYRNRAELFRSDCDSMASTSVIERKLKNLPPQEATPSDCMVSLVDAVHASSTAPVNYFNEPATFKVNNKPKYYWDGGVTGNNNPVLVAVTEAICNRAQYGIENVQVLSIGTGTVLQLQYDEEIPVRYDELKTKQEAPGLIRDIQKMGTSILNDPPDTAAFVAYMILNPDMPAKPIDFIRMNPALRPMLLDDAAGKHWDLPAGINKEEYVKLNTMDMDAVEDEEILLIKKLCDNWLNAGGVPNQSIRSNSSLDCLIGHADFEAAKTDFKNWFTKPTNLL</sequence>
<evidence type="ECO:0000256" key="3">
    <source>
        <dbReference type="ARBA" id="ARBA00023098"/>
    </source>
</evidence>
<dbReference type="EMBL" id="LMZQ01000007">
    <property type="protein sequence ID" value="KRT15779.1"/>
    <property type="molecule type" value="Genomic_DNA"/>
</dbReference>
<reference evidence="6 7" key="1">
    <citation type="submission" date="2015-11" db="EMBL/GenBank/DDBJ databases">
        <title>Sequence of Pedobacter ginsenosidimutans.</title>
        <authorList>
            <person name="Carson E."/>
            <person name="Keyser V."/>
            <person name="Newman J."/>
            <person name="Miller J."/>
        </authorList>
    </citation>
    <scope>NUCLEOTIDE SEQUENCE [LARGE SCALE GENOMIC DNA]</scope>
    <source>
        <strain evidence="6 7">KACC 14530</strain>
    </source>
</reference>
<evidence type="ECO:0000259" key="5">
    <source>
        <dbReference type="PROSITE" id="PS51635"/>
    </source>
</evidence>
<keyword evidence="3 4" id="KW-0443">Lipid metabolism</keyword>
<comment type="caution">
    <text evidence="6">The sequence shown here is derived from an EMBL/GenBank/DDBJ whole genome shotgun (WGS) entry which is preliminary data.</text>
</comment>